<comment type="caution">
    <text evidence="9">The sequence shown here is derived from an EMBL/GenBank/DDBJ whole genome shotgun (WGS) entry which is preliminary data.</text>
</comment>
<dbReference type="Pfam" id="PF03845">
    <property type="entry name" value="Spore_permease"/>
    <property type="match status" value="1"/>
</dbReference>
<dbReference type="Proteomes" id="UP001213771">
    <property type="component" value="Unassembled WGS sequence"/>
</dbReference>
<feature type="transmembrane region" description="Helical" evidence="8">
    <location>
        <begin position="339"/>
        <end position="358"/>
    </location>
</feature>
<dbReference type="GO" id="GO:0016020">
    <property type="term" value="C:membrane"/>
    <property type="evidence" value="ECO:0007669"/>
    <property type="project" value="UniProtKB-SubCell"/>
</dbReference>
<comment type="subcellular location">
    <subcellularLocation>
        <location evidence="1">Membrane</location>
        <topology evidence="1">Multi-pass membrane protein</topology>
    </subcellularLocation>
</comment>
<keyword evidence="7 8" id="KW-0472">Membrane</keyword>
<feature type="transmembrane region" description="Helical" evidence="8">
    <location>
        <begin position="309"/>
        <end position="333"/>
    </location>
</feature>
<evidence type="ECO:0000313" key="9">
    <source>
        <dbReference type="EMBL" id="MDD9786547.1"/>
    </source>
</evidence>
<feature type="transmembrane region" description="Helical" evidence="8">
    <location>
        <begin position="273"/>
        <end position="297"/>
    </location>
</feature>
<dbReference type="EMBL" id="JARAOX010000233">
    <property type="protein sequence ID" value="MDD9786547.1"/>
    <property type="molecule type" value="Genomic_DNA"/>
</dbReference>
<comment type="similarity">
    <text evidence="2">Belongs to the amino acid-polyamine-organocation (APC) superfamily. Spore germination protein (SGP) (TC 2.A.3.9) family.</text>
</comment>
<dbReference type="RefSeq" id="WP_057274235.1">
    <property type="nucleotide sequence ID" value="NZ_JAHTKR010000052.1"/>
</dbReference>
<reference evidence="9 10" key="1">
    <citation type="submission" date="2023-02" db="EMBL/GenBank/DDBJ databases">
        <authorList>
            <person name="Olszewska D."/>
        </authorList>
    </citation>
    <scope>NUCLEOTIDE SEQUENCE [LARGE SCALE GENOMIC DNA]</scope>
    <source>
        <strain evidence="9 10">FDU301</strain>
    </source>
</reference>
<evidence type="ECO:0000256" key="3">
    <source>
        <dbReference type="ARBA" id="ARBA00022448"/>
    </source>
</evidence>
<dbReference type="NCBIfam" id="TIGR00912">
    <property type="entry name" value="2A0309"/>
    <property type="match status" value="1"/>
</dbReference>
<dbReference type="PANTHER" id="PTHR34975:SF2">
    <property type="entry name" value="SPORE GERMINATION PROTEIN A2"/>
    <property type="match status" value="1"/>
</dbReference>
<evidence type="ECO:0000256" key="2">
    <source>
        <dbReference type="ARBA" id="ARBA00007998"/>
    </source>
</evidence>
<gene>
    <name evidence="9" type="ORF">PVE99_29745</name>
</gene>
<dbReference type="InterPro" id="IPR004761">
    <property type="entry name" value="Spore_GerAB"/>
</dbReference>
<evidence type="ECO:0000256" key="8">
    <source>
        <dbReference type="SAM" id="Phobius"/>
    </source>
</evidence>
<evidence type="ECO:0000313" key="10">
    <source>
        <dbReference type="Proteomes" id="UP001213771"/>
    </source>
</evidence>
<keyword evidence="4" id="KW-0309">Germination</keyword>
<keyword evidence="3" id="KW-0813">Transport</keyword>
<evidence type="ECO:0000256" key="7">
    <source>
        <dbReference type="ARBA" id="ARBA00023136"/>
    </source>
</evidence>
<evidence type="ECO:0000256" key="5">
    <source>
        <dbReference type="ARBA" id="ARBA00022692"/>
    </source>
</evidence>
<protein>
    <submittedName>
        <fullName evidence="9">GerAB/ArcD/ProY family transporter</fullName>
    </submittedName>
</protein>
<accession>A0ABD4X208</accession>
<keyword evidence="6 8" id="KW-1133">Transmembrane helix</keyword>
<evidence type="ECO:0000256" key="6">
    <source>
        <dbReference type="ARBA" id="ARBA00022989"/>
    </source>
</evidence>
<feature type="transmembrane region" description="Helical" evidence="8">
    <location>
        <begin position="146"/>
        <end position="166"/>
    </location>
</feature>
<dbReference type="AlphaFoldDB" id="A0ABD4X208"/>
<dbReference type="PANTHER" id="PTHR34975">
    <property type="entry name" value="SPORE GERMINATION PROTEIN A2"/>
    <property type="match status" value="1"/>
</dbReference>
<feature type="transmembrane region" description="Helical" evidence="8">
    <location>
        <begin position="110"/>
        <end position="134"/>
    </location>
</feature>
<feature type="transmembrane region" description="Helical" evidence="8">
    <location>
        <begin position="42"/>
        <end position="63"/>
    </location>
</feature>
<proteinExistence type="inferred from homology"/>
<feature type="transmembrane region" description="Helical" evidence="8">
    <location>
        <begin position="218"/>
        <end position="243"/>
    </location>
</feature>
<evidence type="ECO:0000256" key="4">
    <source>
        <dbReference type="ARBA" id="ARBA00022544"/>
    </source>
</evidence>
<feature type="transmembrane region" description="Helical" evidence="8">
    <location>
        <begin position="83"/>
        <end position="104"/>
    </location>
</feature>
<feature type="transmembrane region" description="Helical" evidence="8">
    <location>
        <begin position="186"/>
        <end position="206"/>
    </location>
</feature>
<feature type="transmembrane region" description="Helical" evidence="8">
    <location>
        <begin position="12"/>
        <end position="30"/>
    </location>
</feature>
<organism evidence="9 10">
    <name type="scientific">Priestia megaterium</name>
    <name type="common">Bacillus megaterium</name>
    <dbReference type="NCBI Taxonomy" id="1404"/>
    <lineage>
        <taxon>Bacteria</taxon>
        <taxon>Bacillati</taxon>
        <taxon>Bacillota</taxon>
        <taxon>Bacilli</taxon>
        <taxon>Bacillales</taxon>
        <taxon>Bacillaceae</taxon>
        <taxon>Priestia</taxon>
    </lineage>
</organism>
<name>A0ABD4X208_PRIMG</name>
<sequence>MIKTTKKLTMIQTAIFITCTTIGNGTLVLPRTITTQLHSPDGWIIVLILGIAFIIVSLLMLHVACKTPTKTIFELNQMTFGKIFGRFLNILLVIYFLTLVIYQVRGLAEIIQFFLLSNTPIFVTIGVFLLVAIYHVRGGMYSISKVFSFLFPITFFVYFFLMGSSLKIFESSNLQPILEKNIFSSWTPYIDGFVYFSGFEVIFILIPFMQKIESAKKALIIGLTLPTLFYITSLICVIGAMGVSETITLTWPTISLIQSFEIQGVFFQRFDMFLLTIWIFQFFSTTTSVLSTTNIGIKTIIRSSRKNYILLTLFLVPFISCLIPNSIIAFFNFGHVLNYGFLFSFISMAFTYTVQFFLSRKRRVSL</sequence>
<evidence type="ECO:0000256" key="1">
    <source>
        <dbReference type="ARBA" id="ARBA00004141"/>
    </source>
</evidence>
<keyword evidence="5 8" id="KW-0812">Transmembrane</keyword>